<dbReference type="InterPro" id="IPR027417">
    <property type="entry name" value="P-loop_NTPase"/>
</dbReference>
<dbReference type="InterPro" id="IPR007111">
    <property type="entry name" value="NACHT_NTPase"/>
</dbReference>
<keyword evidence="2" id="KW-1133">Transmembrane helix</keyword>
<keyword evidence="2" id="KW-0812">Transmembrane</keyword>
<comment type="caution">
    <text evidence="4">The sequence shown here is derived from an EMBL/GenBank/DDBJ whole genome shotgun (WGS) entry which is preliminary data.</text>
</comment>
<feature type="transmembrane region" description="Helical" evidence="2">
    <location>
        <begin position="957"/>
        <end position="977"/>
    </location>
</feature>
<dbReference type="EMBL" id="JADEXQ010000118">
    <property type="protein sequence ID" value="MBE9032675.1"/>
    <property type="molecule type" value="Genomic_DNA"/>
</dbReference>
<dbReference type="Pfam" id="PF12770">
    <property type="entry name" value="CHAT"/>
    <property type="match status" value="1"/>
</dbReference>
<reference evidence="4" key="1">
    <citation type="submission" date="2020-10" db="EMBL/GenBank/DDBJ databases">
        <authorList>
            <person name="Castelo-Branco R."/>
            <person name="Eusebio N."/>
            <person name="Adriana R."/>
            <person name="Vieira A."/>
            <person name="Brugerolle De Fraissinette N."/>
            <person name="Rezende De Castro R."/>
            <person name="Schneider M.P."/>
            <person name="Vasconcelos V."/>
            <person name="Leao P.N."/>
        </authorList>
    </citation>
    <scope>NUCLEOTIDE SEQUENCE</scope>
    <source>
        <strain evidence="4">LEGE 11480</strain>
    </source>
</reference>
<feature type="transmembrane region" description="Helical" evidence="2">
    <location>
        <begin position="746"/>
        <end position="767"/>
    </location>
</feature>
<dbReference type="Pfam" id="PF05729">
    <property type="entry name" value="NACHT"/>
    <property type="match status" value="1"/>
</dbReference>
<feature type="transmembrane region" description="Helical" evidence="2">
    <location>
        <begin position="885"/>
        <end position="902"/>
    </location>
</feature>
<feature type="transmembrane region" description="Helical" evidence="2">
    <location>
        <begin position="802"/>
        <end position="832"/>
    </location>
</feature>
<dbReference type="SUPFAM" id="SSF52540">
    <property type="entry name" value="P-loop containing nucleoside triphosphate hydrolases"/>
    <property type="match status" value="1"/>
</dbReference>
<gene>
    <name evidence="4" type="ORF">IQ266_23340</name>
</gene>
<feature type="region of interest" description="Disordered" evidence="1">
    <location>
        <begin position="378"/>
        <end position="401"/>
    </location>
</feature>
<accession>A0A928Z6Y4</accession>
<sequence>MSKVIVIQMGSGTLQDGFPLVTAQLWTPADTLPEQFTGQLPPSPELASLNQSWQTLYRALCDRPTINPRSSPDNIGFDNEFEIDDEFEIDEGGVLNVSADEFQSLGETLIQQFNQWLQSVEFGSIERPLRSVLTIDDQIRIILATQDAMIRRLPWNRWSFFKDFPNAEIALSLPQYRRQTPTSKARTEPRILAILGNSQGIDLSQEQQFLDRLPKTSVTFLVQPSRAKLHQALWDKTGWDILFFAGHSSTEGKTGRLYINDAPEKNSLKVEELSEALSAALDNGLQLAIFNSCDGLGIANQLASLNIPQVIVMREPVPNRVAQQFFQSFLNAYISQQLPLYLAVKQARRQLQGLEDDFPGASWLPILCQNPAETPRNWQDFYPPTAIPTTPQPDKSTSNRQDYRDRQVLLNKVRNAWIKTVLQKSLPGEVAIEMGLVEQMDVVQTPSLVAMENLSEAGQALPLGTQIIDYFEQLGVGRSLLILGQPGAGKTIALLNLAKVLIDRAASQADLPLPVVFNLSSWSGNKQRIQDWLIQELYRAYQVPQQKGRRWIEQGELLLLLDGLDEVQVNQRDQCVQAINQFRQDYGQVEMVLCSRWQDYQDLSHQLNLQAAVRLQPLTKTQIQTYCTNLGTQGQQLQRSLDTDRQLLELATSPLMLNIMAIAQESMTDETLPTTNLEERRRRLFNAYIDRMLSRRGSDTTYSPAAIITGLRQLAQQLQANSQSVFQIESIQPSWLTPNQRKLYPIWLGITLGSIFSLPLIGVGIWLGGFWIGLSIWLCWGIIGGGISGYIGGWLGGFTGGFIGSILSAICLWAIVPGFSIGLIAIPLVTIVTTQIFNSCRTQIEPTEVFRWSWKRAGQWLIIGSLVGLIVSIPMFLAGNIEVRVLLPLTSLIFMLIGGFTKRSRMGDVSTIPNQGIWQTLQNALKIGGFSTVIYGILGWLALSWNTGGDGASFQASLPFGIIAGLEIGTIMSLVGAEGSGIVSIQHFVLRCFLWQQKQLPWNYTKFLDACSNRILLQKVGGNYIFIHRMLLEHFANWRPSR</sequence>
<dbReference type="AlphaFoldDB" id="A0A928Z6Y4"/>
<evidence type="ECO:0000259" key="3">
    <source>
        <dbReference type="PROSITE" id="PS50837"/>
    </source>
</evidence>
<dbReference type="Gene3D" id="3.40.50.300">
    <property type="entry name" value="P-loop containing nucleotide triphosphate hydrolases"/>
    <property type="match status" value="1"/>
</dbReference>
<dbReference type="Proteomes" id="UP000625316">
    <property type="component" value="Unassembled WGS sequence"/>
</dbReference>
<feature type="transmembrane region" description="Helical" evidence="2">
    <location>
        <begin position="860"/>
        <end position="879"/>
    </location>
</feature>
<feature type="compositionally biased region" description="Polar residues" evidence="1">
    <location>
        <begin position="387"/>
        <end position="400"/>
    </location>
</feature>
<evidence type="ECO:0000313" key="4">
    <source>
        <dbReference type="EMBL" id="MBE9032675.1"/>
    </source>
</evidence>
<name>A0A928Z6Y4_9CYAN</name>
<proteinExistence type="predicted"/>
<organism evidence="4 5">
    <name type="scientific">Romeriopsis navalis LEGE 11480</name>
    <dbReference type="NCBI Taxonomy" id="2777977"/>
    <lineage>
        <taxon>Bacteria</taxon>
        <taxon>Bacillati</taxon>
        <taxon>Cyanobacteriota</taxon>
        <taxon>Cyanophyceae</taxon>
        <taxon>Leptolyngbyales</taxon>
        <taxon>Leptolyngbyaceae</taxon>
        <taxon>Romeriopsis</taxon>
        <taxon>Romeriopsis navalis</taxon>
    </lineage>
</organism>
<evidence type="ECO:0000313" key="5">
    <source>
        <dbReference type="Proteomes" id="UP000625316"/>
    </source>
</evidence>
<protein>
    <submittedName>
        <fullName evidence="4">CHAT domain-containing protein</fullName>
    </submittedName>
</protein>
<dbReference type="InterPro" id="IPR024983">
    <property type="entry name" value="CHAT_dom"/>
</dbReference>
<feature type="transmembrane region" description="Helical" evidence="2">
    <location>
        <begin position="774"/>
        <end position="796"/>
    </location>
</feature>
<feature type="transmembrane region" description="Helical" evidence="2">
    <location>
        <begin position="923"/>
        <end position="945"/>
    </location>
</feature>
<keyword evidence="2" id="KW-0472">Membrane</keyword>
<evidence type="ECO:0000256" key="2">
    <source>
        <dbReference type="SAM" id="Phobius"/>
    </source>
</evidence>
<feature type="domain" description="NACHT" evidence="3">
    <location>
        <begin position="478"/>
        <end position="567"/>
    </location>
</feature>
<dbReference type="RefSeq" id="WP_264327493.1">
    <property type="nucleotide sequence ID" value="NZ_JADEXQ010000118.1"/>
</dbReference>
<evidence type="ECO:0000256" key="1">
    <source>
        <dbReference type="SAM" id="MobiDB-lite"/>
    </source>
</evidence>
<dbReference type="PROSITE" id="PS50837">
    <property type="entry name" value="NACHT"/>
    <property type="match status" value="1"/>
</dbReference>
<keyword evidence="5" id="KW-1185">Reference proteome</keyword>